<dbReference type="AlphaFoldDB" id="A0A066RWD1"/>
<reference evidence="7 8" key="1">
    <citation type="submission" date="2014-04" db="EMBL/GenBank/DDBJ databases">
        <title>Draft genome sequence of Photobacterium halotolerans S2753: a solonamide, ngercheumicin and holomycin producer.</title>
        <authorList>
            <person name="Machado H.R."/>
            <person name="Gram L."/>
        </authorList>
    </citation>
    <scope>NUCLEOTIDE SEQUENCE [LARGE SCALE GENOMIC DNA]</scope>
    <source>
        <strain evidence="7 8">S2753</strain>
    </source>
</reference>
<name>A0A066RWD1_9GAMM</name>
<dbReference type="PANTHER" id="PTHR32322:SF9">
    <property type="entry name" value="AMINO-ACID METABOLITE EFFLUX PUMP-RELATED"/>
    <property type="match status" value="1"/>
</dbReference>
<dbReference type="InterPro" id="IPR037185">
    <property type="entry name" value="EmrE-like"/>
</dbReference>
<comment type="caution">
    <text evidence="7">The sequence shown here is derived from an EMBL/GenBank/DDBJ whole genome shotgun (WGS) entry which is preliminary data.</text>
</comment>
<evidence type="ECO:0000256" key="5">
    <source>
        <dbReference type="SAM" id="Phobius"/>
    </source>
</evidence>
<feature type="transmembrane region" description="Helical" evidence="5">
    <location>
        <begin position="209"/>
        <end position="228"/>
    </location>
</feature>
<keyword evidence="8" id="KW-1185">Reference proteome</keyword>
<keyword evidence="4 5" id="KW-0472">Membrane</keyword>
<feature type="transmembrane region" description="Helical" evidence="5">
    <location>
        <begin position="265"/>
        <end position="285"/>
    </location>
</feature>
<feature type="domain" description="EamA" evidence="6">
    <location>
        <begin position="6"/>
        <end position="129"/>
    </location>
</feature>
<feature type="transmembrane region" description="Helical" evidence="5">
    <location>
        <begin position="58"/>
        <end position="80"/>
    </location>
</feature>
<keyword evidence="3 5" id="KW-1133">Transmembrane helix</keyword>
<evidence type="ECO:0000313" key="8">
    <source>
        <dbReference type="Proteomes" id="UP000027192"/>
    </source>
</evidence>
<dbReference type="EMBL" id="JMIB01000002">
    <property type="protein sequence ID" value="KDM93426.1"/>
    <property type="molecule type" value="Genomic_DNA"/>
</dbReference>
<sequence length="296" mass="31927">MKSKDIAVALFVVLIWGVNFSAIKIGFETLPPILFSALRFAVVAIPAVFFVPFPKTSVFNVLGVGIFLGVLKFGLLFIAMKADASAGLSSLVLQAQVFFTIGLSVLLYKEAIGKHHAVGILIASIGFGFFFIESGENITALGLMMILAAAFCWAISNSIMKRMQGVNLLHFMVWVSLIPPTPLLIISYLTETTDPISLFMSSTIETWLALSYVSYISTLLAFALWGYLLKSYPAATVTPFALLIPVVGMITAALVLGERMAESEILGAGLIFLGLAVCVLGGRWFKAKVKVVQESL</sequence>
<keyword evidence="2 5" id="KW-0812">Transmembrane</keyword>
<evidence type="ECO:0000256" key="3">
    <source>
        <dbReference type="ARBA" id="ARBA00022989"/>
    </source>
</evidence>
<accession>A0A066RWD1</accession>
<protein>
    <submittedName>
        <fullName evidence="7">Permease</fullName>
    </submittedName>
</protein>
<dbReference type="RefSeq" id="WP_036747713.1">
    <property type="nucleotide sequence ID" value="NZ_JAGSGC010000001.1"/>
</dbReference>
<feature type="transmembrane region" description="Helical" evidence="5">
    <location>
        <begin position="138"/>
        <end position="156"/>
    </location>
</feature>
<gene>
    <name evidence="7" type="ORF">EA58_00745</name>
</gene>
<feature type="transmembrane region" description="Helical" evidence="5">
    <location>
        <begin position="86"/>
        <end position="108"/>
    </location>
</feature>
<evidence type="ECO:0000256" key="1">
    <source>
        <dbReference type="ARBA" id="ARBA00004141"/>
    </source>
</evidence>
<evidence type="ECO:0000313" key="7">
    <source>
        <dbReference type="EMBL" id="KDM93426.1"/>
    </source>
</evidence>
<dbReference type="Pfam" id="PF00892">
    <property type="entry name" value="EamA"/>
    <property type="match status" value="2"/>
</dbReference>
<dbReference type="InterPro" id="IPR000620">
    <property type="entry name" value="EamA_dom"/>
</dbReference>
<feature type="transmembrane region" description="Helical" evidence="5">
    <location>
        <begin position="240"/>
        <end position="259"/>
    </location>
</feature>
<proteinExistence type="predicted"/>
<dbReference type="PANTHER" id="PTHR32322">
    <property type="entry name" value="INNER MEMBRANE TRANSPORTER"/>
    <property type="match status" value="1"/>
</dbReference>
<comment type="subcellular location">
    <subcellularLocation>
        <location evidence="1">Membrane</location>
        <topology evidence="1">Multi-pass membrane protein</topology>
    </subcellularLocation>
</comment>
<feature type="transmembrane region" description="Helical" evidence="5">
    <location>
        <begin position="33"/>
        <end position="51"/>
    </location>
</feature>
<dbReference type="SUPFAM" id="SSF103481">
    <property type="entry name" value="Multidrug resistance efflux transporter EmrE"/>
    <property type="match status" value="2"/>
</dbReference>
<dbReference type="Proteomes" id="UP000027192">
    <property type="component" value="Unassembled WGS sequence"/>
</dbReference>
<feature type="transmembrane region" description="Helical" evidence="5">
    <location>
        <begin position="168"/>
        <end position="189"/>
    </location>
</feature>
<evidence type="ECO:0000256" key="2">
    <source>
        <dbReference type="ARBA" id="ARBA00022692"/>
    </source>
</evidence>
<feature type="transmembrane region" description="Helical" evidence="5">
    <location>
        <begin position="7"/>
        <end position="27"/>
    </location>
</feature>
<feature type="transmembrane region" description="Helical" evidence="5">
    <location>
        <begin position="115"/>
        <end position="132"/>
    </location>
</feature>
<dbReference type="Gene3D" id="1.10.3730.20">
    <property type="match status" value="1"/>
</dbReference>
<dbReference type="InterPro" id="IPR050638">
    <property type="entry name" value="AA-Vitamin_Transporters"/>
</dbReference>
<organism evidence="7 8">
    <name type="scientific">Photobacterium galatheae</name>
    <dbReference type="NCBI Taxonomy" id="1654360"/>
    <lineage>
        <taxon>Bacteria</taxon>
        <taxon>Pseudomonadati</taxon>
        <taxon>Pseudomonadota</taxon>
        <taxon>Gammaproteobacteria</taxon>
        <taxon>Vibrionales</taxon>
        <taxon>Vibrionaceae</taxon>
        <taxon>Photobacterium</taxon>
    </lineage>
</organism>
<dbReference type="GO" id="GO:0016020">
    <property type="term" value="C:membrane"/>
    <property type="evidence" value="ECO:0007669"/>
    <property type="project" value="UniProtKB-SubCell"/>
</dbReference>
<evidence type="ECO:0000256" key="4">
    <source>
        <dbReference type="ARBA" id="ARBA00023136"/>
    </source>
</evidence>
<evidence type="ECO:0000259" key="6">
    <source>
        <dbReference type="Pfam" id="PF00892"/>
    </source>
</evidence>
<dbReference type="OrthoDB" id="7158585at2"/>
<feature type="domain" description="EamA" evidence="6">
    <location>
        <begin position="141"/>
        <end position="278"/>
    </location>
</feature>